<dbReference type="GO" id="GO:0016075">
    <property type="term" value="P:rRNA catabolic process"/>
    <property type="evidence" value="ECO:0007669"/>
    <property type="project" value="TreeGrafter"/>
</dbReference>
<proteinExistence type="predicted"/>
<comment type="caution">
    <text evidence="1">The sequence shown here is derived from an EMBL/GenBank/DDBJ whole genome shotgun (WGS) entry which is preliminary data.</text>
</comment>
<dbReference type="STRING" id="1838280.A6M21_15220"/>
<keyword evidence="2" id="KW-1185">Reference proteome</keyword>
<dbReference type="InterPro" id="IPR039018">
    <property type="entry name" value="VapC20-like"/>
</dbReference>
<protein>
    <recommendedName>
        <fullName evidence="3">PIN domain-containing protein</fullName>
    </recommendedName>
</protein>
<dbReference type="OrthoDB" id="1725972at2"/>
<evidence type="ECO:0008006" key="3">
    <source>
        <dbReference type="Google" id="ProtNLM"/>
    </source>
</evidence>
<dbReference type="PANTHER" id="PTHR42188">
    <property type="entry name" value="23S RRNA-SPECIFIC ENDONUCLEASE VAPC20"/>
    <property type="match status" value="1"/>
</dbReference>
<name>A0A1B7LB89_9FIRM</name>
<dbReference type="AlphaFoldDB" id="A0A1B7LB89"/>
<reference evidence="1 2" key="1">
    <citation type="submission" date="2016-04" db="EMBL/GenBank/DDBJ databases">
        <authorList>
            <person name="Evans L.H."/>
            <person name="Alamgir A."/>
            <person name="Owens N."/>
            <person name="Weber N.D."/>
            <person name="Virtaneva K."/>
            <person name="Barbian K."/>
            <person name="Babar A."/>
            <person name="Rosenke K."/>
        </authorList>
    </citation>
    <scope>NUCLEOTIDE SEQUENCE [LARGE SCALE GENOMIC DNA]</scope>
    <source>
        <strain evidence="1 2">LMa1</strain>
    </source>
</reference>
<dbReference type="Gene3D" id="3.40.50.1010">
    <property type="entry name" value="5'-nuclease"/>
    <property type="match status" value="1"/>
</dbReference>
<dbReference type="GO" id="GO:0004521">
    <property type="term" value="F:RNA endonuclease activity"/>
    <property type="evidence" value="ECO:0007669"/>
    <property type="project" value="InterPro"/>
</dbReference>
<dbReference type="Proteomes" id="UP000078532">
    <property type="component" value="Unassembled WGS sequence"/>
</dbReference>
<dbReference type="SUPFAM" id="SSF88723">
    <property type="entry name" value="PIN domain-like"/>
    <property type="match status" value="1"/>
</dbReference>
<gene>
    <name evidence="1" type="ORF">A6M21_15220</name>
</gene>
<evidence type="ECO:0000313" key="1">
    <source>
        <dbReference type="EMBL" id="OAT79796.1"/>
    </source>
</evidence>
<dbReference type="RefSeq" id="WP_066670962.1">
    <property type="nucleotide sequence ID" value="NZ_LYVF01000192.1"/>
</dbReference>
<organism evidence="1 2">
    <name type="scientific">Desulfotomaculum copahuensis</name>
    <dbReference type="NCBI Taxonomy" id="1838280"/>
    <lineage>
        <taxon>Bacteria</taxon>
        <taxon>Bacillati</taxon>
        <taxon>Bacillota</taxon>
        <taxon>Clostridia</taxon>
        <taxon>Eubacteriales</taxon>
        <taxon>Desulfotomaculaceae</taxon>
        <taxon>Desulfotomaculum</taxon>
    </lineage>
</organism>
<dbReference type="PANTHER" id="PTHR42188:SF1">
    <property type="entry name" value="23S RRNA-SPECIFIC ENDONUCLEASE VAPC20"/>
    <property type="match status" value="1"/>
</dbReference>
<dbReference type="EMBL" id="LYVF01000192">
    <property type="protein sequence ID" value="OAT79796.1"/>
    <property type="molecule type" value="Genomic_DNA"/>
</dbReference>
<evidence type="ECO:0000313" key="2">
    <source>
        <dbReference type="Proteomes" id="UP000078532"/>
    </source>
</evidence>
<dbReference type="InterPro" id="IPR029060">
    <property type="entry name" value="PIN-like_dom_sf"/>
</dbReference>
<sequence>MFTKIFIDTGGFVALADRNDIYHDRAVEFYYELAPNIQRVTSLPVIGESYAWVLYHLGGVQARKWLGYVEEAEEKCLLFVIYPDKNLEKKARRIIYRFEDQSISYVDALTLAILQLHPEIDSIFSFDRHMVLAGIPILPGSVK</sequence>
<accession>A0A1B7LB89</accession>